<keyword evidence="4" id="KW-1185">Reference proteome</keyword>
<gene>
    <name evidence="3" type="ORF">Pen02_78910</name>
</gene>
<dbReference type="Proteomes" id="UP000646749">
    <property type="component" value="Unassembled WGS sequence"/>
</dbReference>
<evidence type="ECO:0000259" key="2">
    <source>
        <dbReference type="Pfam" id="PF26136"/>
    </source>
</evidence>
<comment type="caution">
    <text evidence="3">The sequence shown here is derived from an EMBL/GenBank/DDBJ whole genome shotgun (WGS) entry which is preliminary data.</text>
</comment>
<dbReference type="InterPro" id="IPR058711">
    <property type="entry name" value="SCO6045-like_C"/>
</dbReference>
<feature type="region of interest" description="Disordered" evidence="1">
    <location>
        <begin position="1"/>
        <end position="21"/>
    </location>
</feature>
<organism evidence="3 4">
    <name type="scientific">Plantactinospora endophytica</name>
    <dbReference type="NCBI Taxonomy" id="673535"/>
    <lineage>
        <taxon>Bacteria</taxon>
        <taxon>Bacillati</taxon>
        <taxon>Actinomycetota</taxon>
        <taxon>Actinomycetes</taxon>
        <taxon>Micromonosporales</taxon>
        <taxon>Micromonosporaceae</taxon>
        <taxon>Plantactinospora</taxon>
    </lineage>
</organism>
<dbReference type="RefSeq" id="WP_239141984.1">
    <property type="nucleotide sequence ID" value="NZ_BONW01000049.1"/>
</dbReference>
<evidence type="ECO:0000313" key="4">
    <source>
        <dbReference type="Proteomes" id="UP000646749"/>
    </source>
</evidence>
<evidence type="ECO:0000313" key="3">
    <source>
        <dbReference type="EMBL" id="GIG92955.1"/>
    </source>
</evidence>
<dbReference type="Pfam" id="PF26136">
    <property type="entry name" value="SCO6045_C"/>
    <property type="match status" value="1"/>
</dbReference>
<proteinExistence type="predicted"/>
<feature type="domain" description="SCO6045-like C-terminal" evidence="2">
    <location>
        <begin position="27"/>
        <end position="109"/>
    </location>
</feature>
<evidence type="ECO:0000256" key="1">
    <source>
        <dbReference type="SAM" id="MobiDB-lite"/>
    </source>
</evidence>
<accession>A0ABQ4EE06</accession>
<protein>
    <recommendedName>
        <fullName evidence="2">SCO6045-like C-terminal domain-containing protein</fullName>
    </recommendedName>
</protein>
<name>A0ABQ4EE06_9ACTN</name>
<sequence length="180" mass="18989">MTGGTRPEAEPLDPYVDRPGSAGTLGERQAALVAALVAGAPLPPGFDARLVGVARSALLHKRSGEVARHWPLLAAGHGRHWTAVFAAWAAGRPTSGSIRDGWDLARQLAAEGRLPASGAEELAVREAGWRYDGRTAPRRRRLPTLRRTGNAVVVQVAGRVRMWIVPGLPGAKIDSAPPGP</sequence>
<dbReference type="EMBL" id="BONW01000049">
    <property type="protein sequence ID" value="GIG92955.1"/>
    <property type="molecule type" value="Genomic_DNA"/>
</dbReference>
<reference evidence="3 4" key="1">
    <citation type="submission" date="2021-01" db="EMBL/GenBank/DDBJ databases">
        <title>Whole genome shotgun sequence of Plantactinospora endophytica NBRC 110450.</title>
        <authorList>
            <person name="Komaki H."/>
            <person name="Tamura T."/>
        </authorList>
    </citation>
    <scope>NUCLEOTIDE SEQUENCE [LARGE SCALE GENOMIC DNA]</scope>
    <source>
        <strain evidence="3 4">NBRC 110450</strain>
    </source>
</reference>